<dbReference type="GO" id="GO:0003700">
    <property type="term" value="F:DNA-binding transcription factor activity"/>
    <property type="evidence" value="ECO:0007669"/>
    <property type="project" value="InterPro"/>
</dbReference>
<dbReference type="InterPro" id="IPR036390">
    <property type="entry name" value="WH_DNA-bd_sf"/>
</dbReference>
<gene>
    <name evidence="6" type="ORF">VPR01S_06_01330</name>
</gene>
<dbReference type="InterPro" id="IPR005119">
    <property type="entry name" value="LysR_subst-bd"/>
</dbReference>
<dbReference type="eggNOG" id="COG0583">
    <property type="taxonomic scope" value="Bacteria"/>
</dbReference>
<dbReference type="Proteomes" id="UP000016570">
    <property type="component" value="Unassembled WGS sequence"/>
</dbReference>
<comment type="caution">
    <text evidence="6">The sequence shown here is derived from an EMBL/GenBank/DDBJ whole genome shotgun (WGS) entry which is preliminary data.</text>
</comment>
<dbReference type="PANTHER" id="PTHR30118">
    <property type="entry name" value="HTH-TYPE TRANSCRIPTIONAL REGULATOR LEUO-RELATED"/>
    <property type="match status" value="1"/>
</dbReference>
<dbReference type="AlphaFoldDB" id="U3A0A1"/>
<keyword evidence="2" id="KW-0805">Transcription regulation</keyword>
<sequence length="297" mass="32932">MKDIDLNLIPALKVLLEERNVARAARRMNLSQSAMSRTLARLRDTMDDPVLVRAGRGLVPSPRALEIQAQVARISSEVEEVLRPVTSLHIGEIERTFTLLTSDGFVESIGGTLIQSIAEEAPGIRIRFLSHATAQGNSLRDGSVDIETGKLSELSHPELIVQRMFDDEFIGVVQKGHSLSRKTITQKSYLQAGHIGVCRNGQRGHHLASLLDKPEDELDVRALVGSYSSAVALARSTPFIATVPAKHTESLRKNMHSFALPFNLPSITISMFWHPRMNADLAHRWLREKILTISQTL</sequence>
<keyword evidence="4" id="KW-0804">Transcription</keyword>
<name>U3A0A1_VIBPR</name>
<keyword evidence="3" id="KW-0238">DNA-binding</keyword>
<accession>U3A0A1</accession>
<evidence type="ECO:0000313" key="7">
    <source>
        <dbReference type="Proteomes" id="UP000016570"/>
    </source>
</evidence>
<dbReference type="SUPFAM" id="SSF46785">
    <property type="entry name" value="Winged helix' DNA-binding domain"/>
    <property type="match status" value="1"/>
</dbReference>
<dbReference type="Gene3D" id="1.10.10.10">
    <property type="entry name" value="Winged helix-like DNA-binding domain superfamily/Winged helix DNA-binding domain"/>
    <property type="match status" value="1"/>
</dbReference>
<dbReference type="EMBL" id="BATJ01000006">
    <property type="protein sequence ID" value="GAD67115.1"/>
    <property type="molecule type" value="Genomic_DNA"/>
</dbReference>
<dbReference type="PANTHER" id="PTHR30118:SF15">
    <property type="entry name" value="TRANSCRIPTIONAL REGULATORY PROTEIN"/>
    <property type="match status" value="1"/>
</dbReference>
<dbReference type="InterPro" id="IPR000847">
    <property type="entry name" value="LysR_HTH_N"/>
</dbReference>
<evidence type="ECO:0000256" key="3">
    <source>
        <dbReference type="ARBA" id="ARBA00023125"/>
    </source>
</evidence>
<evidence type="ECO:0000313" key="6">
    <source>
        <dbReference type="EMBL" id="GAD67115.1"/>
    </source>
</evidence>
<evidence type="ECO:0000256" key="2">
    <source>
        <dbReference type="ARBA" id="ARBA00023015"/>
    </source>
</evidence>
<dbReference type="SUPFAM" id="SSF53850">
    <property type="entry name" value="Periplasmic binding protein-like II"/>
    <property type="match status" value="1"/>
</dbReference>
<comment type="similarity">
    <text evidence="1">Belongs to the LysR transcriptional regulatory family.</text>
</comment>
<evidence type="ECO:0000256" key="1">
    <source>
        <dbReference type="ARBA" id="ARBA00009437"/>
    </source>
</evidence>
<dbReference type="Gene3D" id="3.40.190.10">
    <property type="entry name" value="Periplasmic binding protein-like II"/>
    <property type="match status" value="2"/>
</dbReference>
<dbReference type="InterPro" id="IPR036388">
    <property type="entry name" value="WH-like_DNA-bd_sf"/>
</dbReference>
<feature type="domain" description="HTH lysR-type" evidence="5">
    <location>
        <begin position="4"/>
        <end position="61"/>
    </location>
</feature>
<proteinExistence type="inferred from homology"/>
<organism evidence="6 7">
    <name type="scientific">Vibrio proteolyticus NBRC 13287</name>
    <dbReference type="NCBI Taxonomy" id="1219065"/>
    <lineage>
        <taxon>Bacteria</taxon>
        <taxon>Pseudomonadati</taxon>
        <taxon>Pseudomonadota</taxon>
        <taxon>Gammaproteobacteria</taxon>
        <taxon>Vibrionales</taxon>
        <taxon>Vibrionaceae</taxon>
        <taxon>Vibrio</taxon>
    </lineage>
</organism>
<dbReference type="STRING" id="1219065.VPR01S_06_01330"/>
<dbReference type="PROSITE" id="PS50931">
    <property type="entry name" value="HTH_LYSR"/>
    <property type="match status" value="1"/>
</dbReference>
<evidence type="ECO:0000256" key="4">
    <source>
        <dbReference type="ARBA" id="ARBA00023163"/>
    </source>
</evidence>
<dbReference type="InterPro" id="IPR050389">
    <property type="entry name" value="LysR-type_TF"/>
</dbReference>
<reference evidence="6 7" key="1">
    <citation type="submission" date="2013-09" db="EMBL/GenBank/DDBJ databases">
        <title>Whole genome shotgun sequence of Vibrio proteolyticus NBRC 13287.</title>
        <authorList>
            <person name="Isaki S."/>
            <person name="Hosoyama A."/>
            <person name="Numata M."/>
            <person name="Hashimoto M."/>
            <person name="Hosoyama Y."/>
            <person name="Tsuchikane K."/>
            <person name="Noguchi M."/>
            <person name="Hirakata S."/>
            <person name="Ichikawa N."/>
            <person name="Ohji S."/>
            <person name="Yamazoe A."/>
            <person name="Fujita N."/>
        </authorList>
    </citation>
    <scope>NUCLEOTIDE SEQUENCE [LARGE SCALE GENOMIC DNA]</scope>
    <source>
        <strain evidence="6 7">NBRC 13287</strain>
    </source>
</reference>
<dbReference type="Pfam" id="PF00126">
    <property type="entry name" value="HTH_1"/>
    <property type="match status" value="1"/>
</dbReference>
<evidence type="ECO:0000259" key="5">
    <source>
        <dbReference type="PROSITE" id="PS50931"/>
    </source>
</evidence>
<dbReference type="GO" id="GO:0003677">
    <property type="term" value="F:DNA binding"/>
    <property type="evidence" value="ECO:0007669"/>
    <property type="project" value="UniProtKB-KW"/>
</dbReference>
<dbReference type="Pfam" id="PF03466">
    <property type="entry name" value="LysR_substrate"/>
    <property type="match status" value="1"/>
</dbReference>
<keyword evidence="7" id="KW-1185">Reference proteome</keyword>
<protein>
    <submittedName>
        <fullName evidence="6">Putative LysR family transcriptional regulator</fullName>
    </submittedName>
</protein>
<dbReference type="RefSeq" id="WP_021705090.1">
    <property type="nucleotide sequence ID" value="NZ_BATJ01000006.1"/>
</dbReference>